<keyword evidence="2" id="KW-1185">Reference proteome</keyword>
<dbReference type="STRING" id="595670.SAMN05421643_11278"/>
<dbReference type="AlphaFoldDB" id="A0A1H3KH23"/>
<accession>A0A1H3KH23</accession>
<evidence type="ECO:0000313" key="1">
    <source>
        <dbReference type="EMBL" id="SDY51329.1"/>
    </source>
</evidence>
<dbReference type="CDD" id="cd09736">
    <property type="entry name" value="Csy2_I-F"/>
    <property type="match status" value="1"/>
</dbReference>
<evidence type="ECO:0000313" key="2">
    <source>
        <dbReference type="Proteomes" id="UP000199035"/>
    </source>
</evidence>
<dbReference type="Proteomes" id="UP000199035">
    <property type="component" value="Unassembled WGS sequence"/>
</dbReference>
<organism evidence="1 2">
    <name type="scientific">Acinetobacter kyonggiensis</name>
    <dbReference type="NCBI Taxonomy" id="595670"/>
    <lineage>
        <taxon>Bacteria</taxon>
        <taxon>Pseudomonadati</taxon>
        <taxon>Pseudomonadota</taxon>
        <taxon>Gammaproteobacteria</taxon>
        <taxon>Moraxellales</taxon>
        <taxon>Moraxellaceae</taxon>
        <taxon>Acinetobacter</taxon>
    </lineage>
</organism>
<dbReference type="Pfam" id="PF09614">
    <property type="entry name" value="Cas_Csy2"/>
    <property type="match status" value="1"/>
</dbReference>
<gene>
    <name evidence="1" type="ORF">SAMN05421643_11278</name>
</gene>
<name>A0A1H3KH23_9GAMM</name>
<dbReference type="InterPro" id="IPR013398">
    <property type="entry name" value="CRISPR-assoc_prot_Csy2"/>
</dbReference>
<dbReference type="RefSeq" id="WP_092690615.1">
    <property type="nucleotide sequence ID" value="NZ_FNPK01000012.1"/>
</dbReference>
<proteinExistence type="predicted"/>
<sequence>MTSYILLEKIRVEDANCIAGFTYGFPAITGFLGFTHVLSRKFNAEFGIEIIGCAIFSHDFTLHTNEQYDVHFIQSKRPPVTLQGQKYRAEANKTPPIIEEGKMDLTVSLLLQCKQVLSGADEQKNIYKNSLKKWVYQARLAGGSIPNIKNISFWTEESNINKLKRKLLPSFVLLDATSALEKHVEQSKINHPNSDFFDLWTDFFAYKAESKIDEDQQTVQWVRKDKPNPRDWFVPLMIGFKGISPLYNGQDVEHHRDPQYPFRFVESVHSIGEWRSTHRIQNLSDLIWTYHIEDEWYLCQQNQQFQTEIEPIEQLQPASNNDGAFNYDF</sequence>
<reference evidence="2" key="1">
    <citation type="submission" date="2016-10" db="EMBL/GenBank/DDBJ databases">
        <authorList>
            <person name="Varghese N."/>
            <person name="Submissions S."/>
        </authorList>
    </citation>
    <scope>NUCLEOTIDE SEQUENCE [LARGE SCALE GENOMIC DNA]</scope>
    <source>
        <strain evidence="2">ANC 5109</strain>
    </source>
</reference>
<dbReference type="NCBIfam" id="TIGR02565">
    <property type="entry name" value="cas_Csy2"/>
    <property type="match status" value="1"/>
</dbReference>
<protein>
    <submittedName>
        <fullName evidence="1">CRISPR-associated protein Csy2</fullName>
    </submittedName>
</protein>
<dbReference type="EMBL" id="FNPK01000012">
    <property type="protein sequence ID" value="SDY51329.1"/>
    <property type="molecule type" value="Genomic_DNA"/>
</dbReference>